<dbReference type="GO" id="GO:0016853">
    <property type="term" value="F:isomerase activity"/>
    <property type="evidence" value="ECO:0007669"/>
    <property type="project" value="TreeGrafter"/>
</dbReference>
<dbReference type="EMBL" id="AKGD01000002">
    <property type="protein sequence ID" value="EIT69079.1"/>
    <property type="molecule type" value="Genomic_DNA"/>
</dbReference>
<feature type="active site" evidence="2">
    <location>
        <position position="50"/>
    </location>
</feature>
<sequence>MSNSSALQYHVLDVFTDTPLTGNPLAVVFGGESLSDARMQAIAAEFNLSETVFVLPATRPGALVRARIFTPTLELPFAGHPTVGTACLLADLGLAGEGEALDIVLDEKVGPVPVRIRKSADALTYAELTTAVLPSFGEAPPAEVLADWLGLSVADLETDADAPRGASCGVPYNLVPLRSIEALGRARLQAHKLAGARPVWSSSFYLYAATHQYGVLRSRMFAPDLGVGEDPATGSAAVALCGHLADRSPTEGVLRWTLLQGVEMGRPSRLQIQAEKRDGRIIAVKVGGQAVRIASGTLNL</sequence>
<dbReference type="RefSeq" id="WP_007185602.1">
    <property type="nucleotide sequence ID" value="NZ_AKGD01000002.1"/>
</dbReference>
<keyword evidence="4" id="KW-1185">Reference proteome</keyword>
<comment type="similarity">
    <text evidence="1">Belongs to the PhzF family.</text>
</comment>
<reference evidence="3 4" key="1">
    <citation type="journal article" date="2012" name="J. Bacteriol.">
        <title>Genome Sequence of n-Alkane-Degrading Hydrocarboniphaga effusa Strain AP103T (ATCC BAA-332T).</title>
        <authorList>
            <person name="Chang H.K."/>
            <person name="Zylstra G.J."/>
            <person name="Chae J.C."/>
        </authorList>
    </citation>
    <scope>NUCLEOTIDE SEQUENCE [LARGE SCALE GENOMIC DNA]</scope>
    <source>
        <strain evidence="3 4">AP103</strain>
    </source>
</reference>
<protein>
    <recommendedName>
        <fullName evidence="5">PhzF family phenazine biosynthesis protein</fullName>
    </recommendedName>
</protein>
<dbReference type="PIRSF" id="PIRSF016184">
    <property type="entry name" value="PhzC_PhzF"/>
    <property type="match status" value="1"/>
</dbReference>
<evidence type="ECO:0000313" key="3">
    <source>
        <dbReference type="EMBL" id="EIT69079.1"/>
    </source>
</evidence>
<dbReference type="PANTHER" id="PTHR13774">
    <property type="entry name" value="PHENAZINE BIOSYNTHESIS PROTEIN"/>
    <property type="match status" value="1"/>
</dbReference>
<dbReference type="Pfam" id="PF02567">
    <property type="entry name" value="PhzC-PhzF"/>
    <property type="match status" value="1"/>
</dbReference>
<dbReference type="GO" id="GO:0005737">
    <property type="term" value="C:cytoplasm"/>
    <property type="evidence" value="ECO:0007669"/>
    <property type="project" value="TreeGrafter"/>
</dbReference>
<evidence type="ECO:0000313" key="4">
    <source>
        <dbReference type="Proteomes" id="UP000003704"/>
    </source>
</evidence>
<evidence type="ECO:0000256" key="2">
    <source>
        <dbReference type="PIRSR" id="PIRSR016184-1"/>
    </source>
</evidence>
<dbReference type="Gene3D" id="3.10.310.10">
    <property type="entry name" value="Diaminopimelate Epimerase, Chain A, domain 1"/>
    <property type="match status" value="2"/>
</dbReference>
<dbReference type="OrthoDB" id="9788221at2"/>
<dbReference type="PATRIC" id="fig|1172194.4.peg.2571"/>
<evidence type="ECO:0008006" key="5">
    <source>
        <dbReference type="Google" id="ProtNLM"/>
    </source>
</evidence>
<comment type="caution">
    <text evidence="3">The sequence shown here is derived from an EMBL/GenBank/DDBJ whole genome shotgun (WGS) entry which is preliminary data.</text>
</comment>
<dbReference type="SUPFAM" id="SSF54506">
    <property type="entry name" value="Diaminopimelate epimerase-like"/>
    <property type="match status" value="1"/>
</dbReference>
<organism evidence="3 4">
    <name type="scientific">Hydrocarboniphaga effusa AP103</name>
    <dbReference type="NCBI Taxonomy" id="1172194"/>
    <lineage>
        <taxon>Bacteria</taxon>
        <taxon>Pseudomonadati</taxon>
        <taxon>Pseudomonadota</taxon>
        <taxon>Gammaproteobacteria</taxon>
        <taxon>Nevskiales</taxon>
        <taxon>Nevskiaceae</taxon>
        <taxon>Hydrocarboniphaga</taxon>
    </lineage>
</organism>
<dbReference type="InterPro" id="IPR003719">
    <property type="entry name" value="Phenazine_PhzF-like"/>
</dbReference>
<name>I7ZB44_9GAMM</name>
<dbReference type="Proteomes" id="UP000003704">
    <property type="component" value="Unassembled WGS sequence"/>
</dbReference>
<dbReference type="PANTHER" id="PTHR13774:SF32">
    <property type="entry name" value="ANTISENSE-ENHANCING SEQUENCE 1"/>
    <property type="match status" value="1"/>
</dbReference>
<dbReference type="STRING" id="1172194.WQQ_26610"/>
<evidence type="ECO:0000256" key="1">
    <source>
        <dbReference type="ARBA" id="ARBA00008270"/>
    </source>
</evidence>
<proteinExistence type="inferred from homology"/>
<gene>
    <name evidence="3" type="ORF">WQQ_26610</name>
</gene>
<dbReference type="NCBIfam" id="TIGR00654">
    <property type="entry name" value="PhzF_family"/>
    <property type="match status" value="1"/>
</dbReference>
<dbReference type="AlphaFoldDB" id="I7ZB44"/>
<accession>I7ZB44</accession>